<gene>
    <name evidence="1" type="ORF">CEXT_603221</name>
</gene>
<reference evidence="1 2" key="1">
    <citation type="submission" date="2021-06" db="EMBL/GenBank/DDBJ databases">
        <title>Caerostris extrusa draft genome.</title>
        <authorList>
            <person name="Kono N."/>
            <person name="Arakawa K."/>
        </authorList>
    </citation>
    <scope>NUCLEOTIDE SEQUENCE [LARGE SCALE GENOMIC DNA]</scope>
</reference>
<feature type="non-terminal residue" evidence="1">
    <location>
        <position position="52"/>
    </location>
</feature>
<evidence type="ECO:0000313" key="1">
    <source>
        <dbReference type="EMBL" id="GIY79895.1"/>
    </source>
</evidence>
<sequence length="52" mass="5985">MRVLSTVLLFSTRLRQIPMRSFKISSCLTTSVSQEIVESLERLALVDFQLKL</sequence>
<proteinExistence type="predicted"/>
<protein>
    <submittedName>
        <fullName evidence="1">Uncharacterized protein</fullName>
    </submittedName>
</protein>
<dbReference type="EMBL" id="BPLR01015942">
    <property type="protein sequence ID" value="GIY79895.1"/>
    <property type="molecule type" value="Genomic_DNA"/>
</dbReference>
<organism evidence="1 2">
    <name type="scientific">Caerostris extrusa</name>
    <name type="common">Bark spider</name>
    <name type="synonym">Caerostris bankana</name>
    <dbReference type="NCBI Taxonomy" id="172846"/>
    <lineage>
        <taxon>Eukaryota</taxon>
        <taxon>Metazoa</taxon>
        <taxon>Ecdysozoa</taxon>
        <taxon>Arthropoda</taxon>
        <taxon>Chelicerata</taxon>
        <taxon>Arachnida</taxon>
        <taxon>Araneae</taxon>
        <taxon>Araneomorphae</taxon>
        <taxon>Entelegynae</taxon>
        <taxon>Araneoidea</taxon>
        <taxon>Araneidae</taxon>
        <taxon>Caerostris</taxon>
    </lineage>
</organism>
<name>A0AAV4WCV0_CAEEX</name>
<accession>A0AAV4WCV0</accession>
<keyword evidence="2" id="KW-1185">Reference proteome</keyword>
<dbReference type="AlphaFoldDB" id="A0AAV4WCV0"/>
<dbReference type="Proteomes" id="UP001054945">
    <property type="component" value="Unassembled WGS sequence"/>
</dbReference>
<evidence type="ECO:0000313" key="2">
    <source>
        <dbReference type="Proteomes" id="UP001054945"/>
    </source>
</evidence>
<comment type="caution">
    <text evidence="1">The sequence shown here is derived from an EMBL/GenBank/DDBJ whole genome shotgun (WGS) entry which is preliminary data.</text>
</comment>